<sequence length="109" mass="11915">MGYITIFFCIVVTLTVTMTVTDAANGRCPPPSKVYGCTPRCHEDYECKYGKICCPNSCNTKSCSEPAPYSSSTGSKYGGPGVYCDGVKCKPNEVCKPNRITKRLRCQHP</sequence>
<reference evidence="4" key="1">
    <citation type="submission" date="2025-08" db="UniProtKB">
        <authorList>
            <consortium name="RefSeq"/>
        </authorList>
    </citation>
    <scope>IDENTIFICATION</scope>
    <source>
        <tissue evidence="4">Whole larvae</tissue>
    </source>
</reference>
<evidence type="ECO:0000256" key="1">
    <source>
        <dbReference type="SAM" id="SignalP"/>
    </source>
</evidence>
<dbReference type="GeneID" id="113511175"/>
<keyword evidence="1" id="KW-0732">Signal</keyword>
<dbReference type="KEGG" id="gmw:113511175"/>
<dbReference type="AlphaFoldDB" id="A0A6J1WJ12"/>
<dbReference type="Pfam" id="PF00095">
    <property type="entry name" value="WAP"/>
    <property type="match status" value="1"/>
</dbReference>
<dbReference type="Gene3D" id="4.10.75.10">
    <property type="entry name" value="Elafin-like"/>
    <property type="match status" value="1"/>
</dbReference>
<proteinExistence type="predicted"/>
<dbReference type="Proteomes" id="UP001652740">
    <property type="component" value="Unplaced"/>
</dbReference>
<evidence type="ECO:0000313" key="4">
    <source>
        <dbReference type="RefSeq" id="XP_026750586.2"/>
    </source>
</evidence>
<dbReference type="InterPro" id="IPR008197">
    <property type="entry name" value="WAP_dom"/>
</dbReference>
<dbReference type="PROSITE" id="PS51390">
    <property type="entry name" value="WAP"/>
    <property type="match status" value="1"/>
</dbReference>
<feature type="chain" id="PRO_5045310866" evidence="1">
    <location>
        <begin position="24"/>
        <end position="109"/>
    </location>
</feature>
<dbReference type="InParanoid" id="A0A6J1WJ12"/>
<protein>
    <submittedName>
        <fullName evidence="4">Antileukoproteinase-like</fullName>
    </submittedName>
</protein>
<dbReference type="InterPro" id="IPR036645">
    <property type="entry name" value="Elafin-like_sf"/>
</dbReference>
<accession>A0A6J1WJ12</accession>
<dbReference type="FunCoup" id="A0A6J1WJ12">
    <property type="interactions" value="1"/>
</dbReference>
<evidence type="ECO:0000313" key="3">
    <source>
        <dbReference type="Proteomes" id="UP001652740"/>
    </source>
</evidence>
<dbReference type="SUPFAM" id="SSF57256">
    <property type="entry name" value="Elafin-like"/>
    <property type="match status" value="1"/>
</dbReference>
<evidence type="ECO:0000259" key="2">
    <source>
        <dbReference type="PROSITE" id="PS51390"/>
    </source>
</evidence>
<organism evidence="3 4">
    <name type="scientific">Galleria mellonella</name>
    <name type="common">Greater wax moth</name>
    <dbReference type="NCBI Taxonomy" id="7137"/>
    <lineage>
        <taxon>Eukaryota</taxon>
        <taxon>Metazoa</taxon>
        <taxon>Ecdysozoa</taxon>
        <taxon>Arthropoda</taxon>
        <taxon>Hexapoda</taxon>
        <taxon>Insecta</taxon>
        <taxon>Pterygota</taxon>
        <taxon>Neoptera</taxon>
        <taxon>Endopterygota</taxon>
        <taxon>Lepidoptera</taxon>
        <taxon>Glossata</taxon>
        <taxon>Ditrysia</taxon>
        <taxon>Pyraloidea</taxon>
        <taxon>Pyralidae</taxon>
        <taxon>Galleriinae</taxon>
        <taxon>Galleria</taxon>
    </lineage>
</organism>
<dbReference type="RefSeq" id="XP_026750586.2">
    <property type="nucleotide sequence ID" value="XM_026894785.3"/>
</dbReference>
<dbReference type="GO" id="GO:0030414">
    <property type="term" value="F:peptidase inhibitor activity"/>
    <property type="evidence" value="ECO:0007669"/>
    <property type="project" value="InterPro"/>
</dbReference>
<feature type="signal peptide" evidence="1">
    <location>
        <begin position="1"/>
        <end position="23"/>
    </location>
</feature>
<feature type="domain" description="WAP" evidence="2">
    <location>
        <begin position="21"/>
        <end position="67"/>
    </location>
</feature>
<gene>
    <name evidence="4" type="primary">LOC113511175</name>
</gene>
<name>A0A6J1WJ12_GALME</name>
<dbReference type="GO" id="GO:0005576">
    <property type="term" value="C:extracellular region"/>
    <property type="evidence" value="ECO:0007669"/>
    <property type="project" value="InterPro"/>
</dbReference>
<keyword evidence="3" id="KW-1185">Reference proteome</keyword>